<feature type="compositionally biased region" description="Basic and acidic residues" evidence="1">
    <location>
        <begin position="56"/>
        <end position="78"/>
    </location>
</feature>
<gene>
    <name evidence="2" type="ORF">JV551A3_V1_2080001</name>
</gene>
<comment type="caution">
    <text evidence="2">The sequence shown here is derived from an EMBL/GenBank/DDBJ whole genome shotgun (WGS) entry which is preliminary data.</text>
</comment>
<evidence type="ECO:0000313" key="2">
    <source>
        <dbReference type="EMBL" id="SPO63615.1"/>
    </source>
</evidence>
<sequence length="91" mass="9895">MGAGLPAKRPAQATQKLQAKKWATEVALNALRARVPGRSARLALVRVLPDENAQTGKEDDHQPDRYHSGDNHVVEEHAGLPIRLPLSDGCK</sequence>
<feature type="non-terminal residue" evidence="2">
    <location>
        <position position="91"/>
    </location>
</feature>
<accession>A0AAQ1PC53</accession>
<evidence type="ECO:0000256" key="1">
    <source>
        <dbReference type="SAM" id="MobiDB-lite"/>
    </source>
</evidence>
<feature type="region of interest" description="Disordered" evidence="1">
    <location>
        <begin position="49"/>
        <end position="91"/>
    </location>
</feature>
<dbReference type="AlphaFoldDB" id="A0AAQ1PC53"/>
<reference evidence="2 3" key="1">
    <citation type="submission" date="2018-02" db="EMBL/GenBank/DDBJ databases">
        <authorList>
            <person name="Dubost A."/>
        </authorList>
    </citation>
    <scope>NUCLEOTIDE SEQUENCE [LARGE SCALE GENOMIC DNA]</scope>
    <source>
        <strain evidence="3">JV551A3</strain>
    </source>
</reference>
<dbReference type="EMBL" id="OPYN01000208">
    <property type="protein sequence ID" value="SPO63615.1"/>
    <property type="molecule type" value="Genomic_DNA"/>
</dbReference>
<protein>
    <submittedName>
        <fullName evidence="2">Uncharacterized protein</fullName>
    </submittedName>
</protein>
<proteinExistence type="predicted"/>
<evidence type="ECO:0000313" key="3">
    <source>
        <dbReference type="Proteomes" id="UP000294335"/>
    </source>
</evidence>
<name>A0AAQ1PC53_9PSED</name>
<organism evidence="2 3">
    <name type="scientific">Pseudomonas inefficax</name>
    <dbReference type="NCBI Taxonomy" id="2078786"/>
    <lineage>
        <taxon>Bacteria</taxon>
        <taxon>Pseudomonadati</taxon>
        <taxon>Pseudomonadota</taxon>
        <taxon>Gammaproteobacteria</taxon>
        <taxon>Pseudomonadales</taxon>
        <taxon>Pseudomonadaceae</taxon>
        <taxon>Pseudomonas</taxon>
    </lineage>
</organism>
<keyword evidence="3" id="KW-1185">Reference proteome</keyword>
<dbReference type="Proteomes" id="UP000294335">
    <property type="component" value="Unassembled WGS sequence"/>
</dbReference>